<organism evidence="1 2">
    <name type="scientific">Candidatus Magnetoglobus multicellularis str. Araruama</name>
    <dbReference type="NCBI Taxonomy" id="890399"/>
    <lineage>
        <taxon>Bacteria</taxon>
        <taxon>Pseudomonadati</taxon>
        <taxon>Thermodesulfobacteriota</taxon>
        <taxon>Desulfobacteria</taxon>
        <taxon>Desulfobacterales</taxon>
        <taxon>Desulfobacteraceae</taxon>
        <taxon>Candidatus Magnetoglobus</taxon>
    </lineage>
</organism>
<dbReference type="SUPFAM" id="SSF52151">
    <property type="entry name" value="FabD/lysophospholipase-like"/>
    <property type="match status" value="1"/>
</dbReference>
<dbReference type="Proteomes" id="UP000189670">
    <property type="component" value="Unassembled WGS sequence"/>
</dbReference>
<evidence type="ECO:0008006" key="3">
    <source>
        <dbReference type="Google" id="ProtNLM"/>
    </source>
</evidence>
<feature type="non-terminal residue" evidence="1">
    <location>
        <position position="1"/>
    </location>
</feature>
<dbReference type="AlphaFoldDB" id="A0A1V1P044"/>
<dbReference type="EMBL" id="ATBP01001036">
    <property type="protein sequence ID" value="ETR68201.1"/>
    <property type="molecule type" value="Genomic_DNA"/>
</dbReference>
<dbReference type="InterPro" id="IPR016035">
    <property type="entry name" value="Acyl_Trfase/lysoPLipase"/>
</dbReference>
<comment type="caution">
    <text evidence="1">The sequence shown here is derived from an EMBL/GenBank/DDBJ whole genome shotgun (WGS) entry which is preliminary data.</text>
</comment>
<proteinExistence type="predicted"/>
<reference evidence="2" key="1">
    <citation type="submission" date="2012-11" db="EMBL/GenBank/DDBJ databases">
        <authorList>
            <person name="Lucero-Rivera Y.E."/>
            <person name="Tovar-Ramirez D."/>
        </authorList>
    </citation>
    <scope>NUCLEOTIDE SEQUENCE [LARGE SCALE GENOMIC DNA]</scope>
    <source>
        <strain evidence="2">Araruama</strain>
    </source>
</reference>
<sequence>NDQILVDGFLTRNLPVVEVQSMNPDIIIAVDVERELQQKDKLKSAIDNTNQMSIIMGKNDSDHQKLLLKNQRVFLLKFQWRV</sequence>
<gene>
    <name evidence="1" type="ORF">OMM_10761</name>
</gene>
<evidence type="ECO:0000313" key="2">
    <source>
        <dbReference type="Proteomes" id="UP000189670"/>
    </source>
</evidence>
<name>A0A1V1P044_9BACT</name>
<protein>
    <recommendedName>
        <fullName evidence="3">PNPLA domain-containing protein</fullName>
    </recommendedName>
</protein>
<evidence type="ECO:0000313" key="1">
    <source>
        <dbReference type="EMBL" id="ETR68201.1"/>
    </source>
</evidence>
<accession>A0A1V1P044</accession>